<dbReference type="GO" id="GO:0034364">
    <property type="term" value="C:high-density lipoprotein particle"/>
    <property type="evidence" value="ECO:0007669"/>
    <property type="project" value="UniProtKB-KW"/>
</dbReference>
<name>A0A498MXM8_LABRO</name>
<evidence type="ECO:0000256" key="4">
    <source>
        <dbReference type="ARBA" id="ARBA00023055"/>
    </source>
</evidence>
<keyword evidence="5" id="KW-0175">Coiled coil</keyword>
<dbReference type="GO" id="GO:0120020">
    <property type="term" value="F:cholesterol transfer activity"/>
    <property type="evidence" value="ECO:0007669"/>
    <property type="project" value="TreeGrafter"/>
</dbReference>
<keyword evidence="6" id="KW-0472">Membrane</keyword>
<dbReference type="GO" id="GO:0033700">
    <property type="term" value="P:phospholipid efflux"/>
    <property type="evidence" value="ECO:0007669"/>
    <property type="project" value="TreeGrafter"/>
</dbReference>
<evidence type="ECO:0000256" key="2">
    <source>
        <dbReference type="ARBA" id="ARBA00022737"/>
    </source>
</evidence>
<dbReference type="GO" id="GO:0005543">
    <property type="term" value="F:phospholipid binding"/>
    <property type="evidence" value="ECO:0007669"/>
    <property type="project" value="TreeGrafter"/>
</dbReference>
<sequence>MRFFHPLYLLLLLLTVLFITSAEKQVSSQTSYINRSMMRFVVLALAVLLAGCQARFLQDEPPSHLVHMKSTLQVYSDHVKQSAHRILAQLDDTEFENKEFLGQSVDNIHNYLQHSFQAILPICAQVLEATAPMREKLTEHVEDFRKQIEPMREELKDVLKPFIEEYLAKLMEEEKTKLEPVVKSLKEKIGHNWEETKSKLIPILEAVRNMVTAQLQELKTQLELYIQRFRDQIEKGALELRKSLRSGELRKTLYELGEEVKPHFQAIYEATRKTISKE</sequence>
<evidence type="ECO:0000313" key="9">
    <source>
        <dbReference type="Proteomes" id="UP000290572"/>
    </source>
</evidence>
<dbReference type="GO" id="GO:0034362">
    <property type="term" value="C:low-density lipoprotein particle"/>
    <property type="evidence" value="ECO:0007669"/>
    <property type="project" value="TreeGrafter"/>
</dbReference>
<dbReference type="SUPFAM" id="SSF58113">
    <property type="entry name" value="Apolipoprotein A-I"/>
    <property type="match status" value="1"/>
</dbReference>
<organism evidence="8 9">
    <name type="scientific">Labeo rohita</name>
    <name type="common">Indian major carp</name>
    <name type="synonym">Cyprinus rohita</name>
    <dbReference type="NCBI Taxonomy" id="84645"/>
    <lineage>
        <taxon>Eukaryota</taxon>
        <taxon>Metazoa</taxon>
        <taxon>Chordata</taxon>
        <taxon>Craniata</taxon>
        <taxon>Vertebrata</taxon>
        <taxon>Euteleostomi</taxon>
        <taxon>Actinopterygii</taxon>
        <taxon>Neopterygii</taxon>
        <taxon>Teleostei</taxon>
        <taxon>Ostariophysi</taxon>
        <taxon>Cypriniformes</taxon>
        <taxon>Cyprinidae</taxon>
        <taxon>Labeoninae</taxon>
        <taxon>Labeonini</taxon>
        <taxon>Labeo</taxon>
    </lineage>
</organism>
<gene>
    <name evidence="8" type="ORF">ROHU_021445</name>
</gene>
<evidence type="ECO:0000256" key="7">
    <source>
        <dbReference type="SAM" id="SignalP"/>
    </source>
</evidence>
<dbReference type="GO" id="GO:0033344">
    <property type="term" value="P:cholesterol efflux"/>
    <property type="evidence" value="ECO:0007669"/>
    <property type="project" value="TreeGrafter"/>
</dbReference>
<feature type="transmembrane region" description="Helical" evidence="6">
    <location>
        <begin position="38"/>
        <end position="57"/>
    </location>
</feature>
<dbReference type="GO" id="GO:0055090">
    <property type="term" value="P:acylglycerol homeostasis"/>
    <property type="evidence" value="ECO:0007669"/>
    <property type="project" value="TreeGrafter"/>
</dbReference>
<dbReference type="EMBL" id="QBIY01012358">
    <property type="protein sequence ID" value="RXN25530.1"/>
    <property type="molecule type" value="Genomic_DNA"/>
</dbReference>
<keyword evidence="4" id="KW-0445">Lipid transport</keyword>
<keyword evidence="1" id="KW-0813">Transport</keyword>
<dbReference type="AlphaFoldDB" id="A0A498MXM8"/>
<dbReference type="STRING" id="84645.A0A498MXM8"/>
<feature type="signal peptide" evidence="7">
    <location>
        <begin position="1"/>
        <end position="22"/>
    </location>
</feature>
<comment type="caution">
    <text evidence="8">The sequence shown here is derived from an EMBL/GenBank/DDBJ whole genome shotgun (WGS) entry which is preliminary data.</text>
</comment>
<dbReference type="PANTHER" id="PTHR18976:SF11">
    <property type="entry name" value="APOLIPOPROTEIN A-I"/>
    <property type="match status" value="1"/>
</dbReference>
<evidence type="ECO:0000256" key="3">
    <source>
        <dbReference type="ARBA" id="ARBA00022850"/>
    </source>
</evidence>
<feature type="chain" id="PRO_5019746889" evidence="7">
    <location>
        <begin position="23"/>
        <end position="278"/>
    </location>
</feature>
<keyword evidence="3" id="KW-0345">HDL</keyword>
<evidence type="ECO:0000256" key="1">
    <source>
        <dbReference type="ARBA" id="ARBA00022448"/>
    </source>
</evidence>
<dbReference type="Gene3D" id="1.20.120.20">
    <property type="entry name" value="Apolipoprotein"/>
    <property type="match status" value="2"/>
</dbReference>
<proteinExistence type="predicted"/>
<keyword evidence="6" id="KW-1133">Transmembrane helix</keyword>
<keyword evidence="2" id="KW-0677">Repeat</keyword>
<dbReference type="GO" id="GO:0042627">
    <property type="term" value="C:chylomicron"/>
    <property type="evidence" value="ECO:0007669"/>
    <property type="project" value="TreeGrafter"/>
</dbReference>
<protein>
    <submittedName>
        <fullName evidence="8">Apolipo A-I</fullName>
    </submittedName>
</protein>
<dbReference type="PANTHER" id="PTHR18976">
    <property type="entry name" value="APOLIPOPROTEIN"/>
    <property type="match status" value="1"/>
</dbReference>
<evidence type="ECO:0000313" key="8">
    <source>
        <dbReference type="EMBL" id="RXN25530.1"/>
    </source>
</evidence>
<keyword evidence="6" id="KW-0812">Transmembrane</keyword>
<dbReference type="InterPro" id="IPR050163">
    <property type="entry name" value="Apolipoprotein_A1/A4/E"/>
</dbReference>
<dbReference type="GO" id="GO:0008203">
    <property type="term" value="P:cholesterol metabolic process"/>
    <property type="evidence" value="ECO:0007669"/>
    <property type="project" value="TreeGrafter"/>
</dbReference>
<evidence type="ECO:0000256" key="6">
    <source>
        <dbReference type="SAM" id="Phobius"/>
    </source>
</evidence>
<dbReference type="GO" id="GO:0034361">
    <property type="term" value="C:very-low-density lipoprotein particle"/>
    <property type="evidence" value="ECO:0007669"/>
    <property type="project" value="TreeGrafter"/>
</dbReference>
<dbReference type="GO" id="GO:0060228">
    <property type="term" value="F:phosphatidylcholine-sterol O-acyltransferase activator activity"/>
    <property type="evidence" value="ECO:0007669"/>
    <property type="project" value="TreeGrafter"/>
</dbReference>
<dbReference type="Proteomes" id="UP000290572">
    <property type="component" value="Unassembled WGS sequence"/>
</dbReference>
<keyword evidence="9" id="KW-1185">Reference proteome</keyword>
<dbReference type="GO" id="GO:1903561">
    <property type="term" value="C:extracellular vesicle"/>
    <property type="evidence" value="ECO:0007669"/>
    <property type="project" value="TreeGrafter"/>
</dbReference>
<keyword evidence="7" id="KW-0732">Signal</keyword>
<accession>A0A498MXM8</accession>
<feature type="coiled-coil region" evidence="5">
    <location>
        <begin position="208"/>
        <end position="235"/>
    </location>
</feature>
<reference evidence="8 9" key="1">
    <citation type="submission" date="2018-03" db="EMBL/GenBank/DDBJ databases">
        <title>Draft genome sequence of Rohu Carp (Labeo rohita).</title>
        <authorList>
            <person name="Das P."/>
            <person name="Kushwaha B."/>
            <person name="Joshi C.G."/>
            <person name="Kumar D."/>
            <person name="Nagpure N.S."/>
            <person name="Sahoo L."/>
            <person name="Das S.P."/>
            <person name="Bit A."/>
            <person name="Patnaik S."/>
            <person name="Meher P.K."/>
            <person name="Jayasankar P."/>
            <person name="Koringa P.G."/>
            <person name="Patel N.V."/>
            <person name="Hinsu A.T."/>
            <person name="Kumar R."/>
            <person name="Pandey M."/>
            <person name="Agarwal S."/>
            <person name="Srivastava S."/>
            <person name="Singh M."/>
            <person name="Iquebal M.A."/>
            <person name="Jaiswal S."/>
            <person name="Angadi U.B."/>
            <person name="Kumar N."/>
            <person name="Raza M."/>
            <person name="Shah T.M."/>
            <person name="Rai A."/>
            <person name="Jena J.K."/>
        </authorList>
    </citation>
    <scope>NUCLEOTIDE SEQUENCE [LARGE SCALE GENOMIC DNA]</scope>
    <source>
        <strain evidence="8">DASCIFA01</strain>
        <tissue evidence="8">Testis</tissue>
    </source>
</reference>
<evidence type="ECO:0000256" key="5">
    <source>
        <dbReference type="SAM" id="Coils"/>
    </source>
</evidence>